<name>A0A448YKF2_BRENA</name>
<dbReference type="AlphaFoldDB" id="A0A448YKF2"/>
<protein>
    <submittedName>
        <fullName evidence="2">DEKNAAC102425</fullName>
    </submittedName>
</protein>
<dbReference type="InParanoid" id="A0A448YKF2"/>
<feature type="compositionally biased region" description="Polar residues" evidence="1">
    <location>
        <begin position="141"/>
        <end position="165"/>
    </location>
</feature>
<feature type="compositionally biased region" description="Basic and acidic residues" evidence="1">
    <location>
        <begin position="27"/>
        <end position="47"/>
    </location>
</feature>
<feature type="compositionally biased region" description="Basic and acidic residues" evidence="1">
    <location>
        <begin position="117"/>
        <end position="140"/>
    </location>
</feature>
<accession>A0A448YKF2</accession>
<feature type="region of interest" description="Disordered" evidence="1">
    <location>
        <begin position="1"/>
        <end position="165"/>
    </location>
</feature>
<sequence length="165" mass="18436">MSNIINRISARLGGEHGHGHGHGNGHGLEHGLDDDQHGQENAQDRPRQGPRYGGDEDTPTPHGEREEKWSGMDERDSYGEQEMPQQETSRGTGEHTSEYGEQAMPQQETSRGVGEYSPRRRDRGETSVNDHLRSSTRDRYGNQQSTSYGSKNSNAESRQDGSYQV</sequence>
<evidence type="ECO:0000256" key="1">
    <source>
        <dbReference type="SAM" id="MobiDB-lite"/>
    </source>
</evidence>
<evidence type="ECO:0000313" key="3">
    <source>
        <dbReference type="Proteomes" id="UP000290900"/>
    </source>
</evidence>
<reference evidence="2 3" key="1">
    <citation type="submission" date="2018-12" db="EMBL/GenBank/DDBJ databases">
        <authorList>
            <person name="Tiukova I."/>
            <person name="Dainat J."/>
        </authorList>
    </citation>
    <scope>NUCLEOTIDE SEQUENCE [LARGE SCALE GENOMIC DNA]</scope>
</reference>
<keyword evidence="3" id="KW-1185">Reference proteome</keyword>
<dbReference type="Proteomes" id="UP000290900">
    <property type="component" value="Unassembled WGS sequence"/>
</dbReference>
<feature type="compositionally biased region" description="Basic and acidic residues" evidence="1">
    <location>
        <begin position="62"/>
        <end position="78"/>
    </location>
</feature>
<gene>
    <name evidence="2" type="ORF">BRENAR_LOCUS2148</name>
</gene>
<dbReference type="EMBL" id="CAACVR010000012">
    <property type="protein sequence ID" value="VEU21415.1"/>
    <property type="molecule type" value="Genomic_DNA"/>
</dbReference>
<proteinExistence type="predicted"/>
<organism evidence="2 3">
    <name type="scientific">Brettanomyces naardenensis</name>
    <name type="common">Yeast</name>
    <dbReference type="NCBI Taxonomy" id="13370"/>
    <lineage>
        <taxon>Eukaryota</taxon>
        <taxon>Fungi</taxon>
        <taxon>Dikarya</taxon>
        <taxon>Ascomycota</taxon>
        <taxon>Saccharomycotina</taxon>
        <taxon>Pichiomycetes</taxon>
        <taxon>Pichiales</taxon>
        <taxon>Pichiaceae</taxon>
        <taxon>Brettanomyces</taxon>
    </lineage>
</organism>
<evidence type="ECO:0000313" key="2">
    <source>
        <dbReference type="EMBL" id="VEU21415.1"/>
    </source>
</evidence>